<evidence type="ECO:0000313" key="3">
    <source>
        <dbReference type="Proteomes" id="UP000756346"/>
    </source>
</evidence>
<feature type="region of interest" description="Disordered" evidence="1">
    <location>
        <begin position="1"/>
        <end position="29"/>
    </location>
</feature>
<dbReference type="Proteomes" id="UP000756346">
    <property type="component" value="Unassembled WGS sequence"/>
</dbReference>
<sequence>MPREVSRQNPQRILEQIGPPTTETSLPGTPARGPHLHLLTLPPEIRHLIWTIYYREVDRPWYRYAVDVGHEIEYTRVVPVTLTRTCKQLLHEITPFIYRPVALDLHIVYPAYWPEQIAYLPSREARQAIDHVIFHVAQPEHYAWSSGRPPKRPVKFYRFPNLADFTVCVPLHVPVEELTPDNPGDRSPDVYPTCRDLAPQNRDEDRFIPREVVQKAQDAYSTLADTKRVALWRDRYSAQALLDADVDEDEYEEDQDGDYEGQGRHAEDKDDPDDDPDRLARFQAIAARLRVMVEFELWATADAELFESGSRQPPKEIDERPLLLRLDPRRREIVEIERAVPSTRLDVGYERTRTAQSSSPLRSRVRKIQVAAEDAICRSSSEEYAELETSASNYNLRGSSDGRRRGSIG</sequence>
<accession>A0A9P9BF39</accession>
<dbReference type="OrthoDB" id="5145874at2759"/>
<gene>
    <name evidence="2" type="ORF">B0I36DRAFT_60079</name>
</gene>
<feature type="compositionally biased region" description="Acidic residues" evidence="1">
    <location>
        <begin position="244"/>
        <end position="259"/>
    </location>
</feature>
<dbReference type="RefSeq" id="XP_046004076.1">
    <property type="nucleotide sequence ID" value="XM_046163077.1"/>
</dbReference>
<name>A0A9P9BF39_9PEZI</name>
<organism evidence="2 3">
    <name type="scientific">Microdochium trichocladiopsis</name>
    <dbReference type="NCBI Taxonomy" id="1682393"/>
    <lineage>
        <taxon>Eukaryota</taxon>
        <taxon>Fungi</taxon>
        <taxon>Dikarya</taxon>
        <taxon>Ascomycota</taxon>
        <taxon>Pezizomycotina</taxon>
        <taxon>Sordariomycetes</taxon>
        <taxon>Xylariomycetidae</taxon>
        <taxon>Xylariales</taxon>
        <taxon>Microdochiaceae</taxon>
        <taxon>Microdochium</taxon>
    </lineage>
</organism>
<evidence type="ECO:0000256" key="1">
    <source>
        <dbReference type="SAM" id="MobiDB-lite"/>
    </source>
</evidence>
<keyword evidence="3" id="KW-1185">Reference proteome</keyword>
<dbReference type="EMBL" id="JAGTJQ010000018">
    <property type="protein sequence ID" value="KAH7009448.1"/>
    <property type="molecule type" value="Genomic_DNA"/>
</dbReference>
<proteinExistence type="predicted"/>
<protein>
    <submittedName>
        <fullName evidence="2">Uncharacterized protein</fullName>
    </submittedName>
</protein>
<evidence type="ECO:0000313" key="2">
    <source>
        <dbReference type="EMBL" id="KAH7009448.1"/>
    </source>
</evidence>
<reference evidence="2" key="1">
    <citation type="journal article" date="2021" name="Nat. Commun.">
        <title>Genetic determinants of endophytism in the Arabidopsis root mycobiome.</title>
        <authorList>
            <person name="Mesny F."/>
            <person name="Miyauchi S."/>
            <person name="Thiergart T."/>
            <person name="Pickel B."/>
            <person name="Atanasova L."/>
            <person name="Karlsson M."/>
            <person name="Huettel B."/>
            <person name="Barry K.W."/>
            <person name="Haridas S."/>
            <person name="Chen C."/>
            <person name="Bauer D."/>
            <person name="Andreopoulos W."/>
            <person name="Pangilinan J."/>
            <person name="LaButti K."/>
            <person name="Riley R."/>
            <person name="Lipzen A."/>
            <person name="Clum A."/>
            <person name="Drula E."/>
            <person name="Henrissat B."/>
            <person name="Kohler A."/>
            <person name="Grigoriev I.V."/>
            <person name="Martin F.M."/>
            <person name="Hacquard S."/>
        </authorList>
    </citation>
    <scope>NUCLEOTIDE SEQUENCE</scope>
    <source>
        <strain evidence="2">MPI-CAGE-CH-0230</strain>
    </source>
</reference>
<comment type="caution">
    <text evidence="2">The sequence shown here is derived from an EMBL/GenBank/DDBJ whole genome shotgun (WGS) entry which is preliminary data.</text>
</comment>
<dbReference type="GeneID" id="70192623"/>
<feature type="region of interest" description="Disordered" evidence="1">
    <location>
        <begin position="244"/>
        <end position="276"/>
    </location>
</feature>
<dbReference type="AlphaFoldDB" id="A0A9P9BF39"/>